<evidence type="ECO:0000256" key="4">
    <source>
        <dbReference type="ARBA" id="ARBA00038560"/>
    </source>
</evidence>
<dbReference type="Proteomes" id="UP000053688">
    <property type="component" value="Unassembled WGS sequence"/>
</dbReference>
<dbReference type="GO" id="GO:0071978">
    <property type="term" value="P:bacterial-type flagellum-dependent swarming motility"/>
    <property type="evidence" value="ECO:0007669"/>
    <property type="project" value="TreeGrafter"/>
</dbReference>
<keyword evidence="11" id="KW-1185">Reference proteome</keyword>
<dbReference type="PANTHER" id="PTHR30435">
    <property type="entry name" value="FLAGELLAR PROTEIN"/>
    <property type="match status" value="1"/>
</dbReference>
<dbReference type="Pfam" id="PF00460">
    <property type="entry name" value="Flg_bb_rod"/>
    <property type="match status" value="1"/>
</dbReference>
<proteinExistence type="inferred from homology"/>
<keyword evidence="10" id="KW-0282">Flagellum</keyword>
<accession>S3DLD3</accession>
<comment type="caution">
    <text evidence="10">The sequence shown here is derived from an EMBL/GenBank/DDBJ whole genome shotgun (WGS) entry which is preliminary data.</text>
</comment>
<evidence type="ECO:0000313" key="10">
    <source>
        <dbReference type="EMBL" id="EPE37964.1"/>
    </source>
</evidence>
<keyword evidence="3 6" id="KW-0975">Bacterial flagellum</keyword>
<evidence type="ECO:0000256" key="6">
    <source>
        <dbReference type="RuleBase" id="RU362116"/>
    </source>
</evidence>
<evidence type="ECO:0000256" key="1">
    <source>
        <dbReference type="ARBA" id="ARBA00004117"/>
    </source>
</evidence>
<feature type="domain" description="Flagellar hook protein FlgE/F/G-like D1" evidence="9">
    <location>
        <begin position="81"/>
        <end position="148"/>
    </location>
</feature>
<keyword evidence="10" id="KW-0969">Cilium</keyword>
<comment type="subcellular location">
    <subcellularLocation>
        <location evidence="1 6">Bacterial flagellum basal body</location>
    </subcellularLocation>
</comment>
<dbReference type="NCBIfam" id="NF009280">
    <property type="entry name" value="PRK12640.1"/>
    <property type="match status" value="1"/>
</dbReference>
<evidence type="ECO:0000259" key="8">
    <source>
        <dbReference type="Pfam" id="PF06429"/>
    </source>
</evidence>
<evidence type="ECO:0000256" key="2">
    <source>
        <dbReference type="ARBA" id="ARBA00009677"/>
    </source>
</evidence>
<evidence type="ECO:0000313" key="11">
    <source>
        <dbReference type="Proteomes" id="UP000053688"/>
    </source>
</evidence>
<reference evidence="10 11" key="1">
    <citation type="journal article" date="2014" name="Environ. Microbiol.">
        <title>Genomic signatures of obligate host dependence in the luminous bacterial symbiont of a vertebrate.</title>
        <authorList>
            <person name="Hendry T.A."/>
            <person name="de Wet J.R."/>
            <person name="Dunlap P.V."/>
        </authorList>
    </citation>
    <scope>NUCLEOTIDE SEQUENCE [LARGE SCALE GENOMIC DNA]</scope>
    <source>
        <strain evidence="10 11">Akat1</strain>
    </source>
</reference>
<feature type="domain" description="Flagellar basal-body/hook protein C-terminal" evidence="8">
    <location>
        <begin position="206"/>
        <end position="246"/>
    </location>
</feature>
<evidence type="ECO:0000256" key="5">
    <source>
        <dbReference type="ARBA" id="ARBA00040228"/>
    </source>
</evidence>
<name>S3DLD3_9GAMM</name>
<dbReference type="InterPro" id="IPR053967">
    <property type="entry name" value="LlgE_F_G-like_D1"/>
</dbReference>
<dbReference type="InterPro" id="IPR037925">
    <property type="entry name" value="FlgE/F/G-like"/>
</dbReference>
<keyword evidence="10" id="KW-0966">Cell projection</keyword>
<dbReference type="EMBL" id="AMSD01000001">
    <property type="protein sequence ID" value="EPE37964.1"/>
    <property type="molecule type" value="Genomic_DNA"/>
</dbReference>
<evidence type="ECO:0000259" key="7">
    <source>
        <dbReference type="Pfam" id="PF00460"/>
    </source>
</evidence>
<dbReference type="Pfam" id="PF06429">
    <property type="entry name" value="Flg_bbr_C"/>
    <property type="match status" value="1"/>
</dbReference>
<dbReference type="RefSeq" id="WP_016503762.1">
    <property type="nucleotide sequence ID" value="NZ_AMSD01000001.1"/>
</dbReference>
<dbReference type="NCBIfam" id="TIGR03506">
    <property type="entry name" value="FlgEFG_subfam"/>
    <property type="match status" value="1"/>
</dbReference>
<evidence type="ECO:0000256" key="3">
    <source>
        <dbReference type="ARBA" id="ARBA00023143"/>
    </source>
</evidence>
<evidence type="ECO:0000259" key="9">
    <source>
        <dbReference type="Pfam" id="PF22692"/>
    </source>
</evidence>
<dbReference type="PANTHER" id="PTHR30435:SF18">
    <property type="entry name" value="FLAGELLAR BASAL-BODY ROD PROTEIN FLGF"/>
    <property type="match status" value="1"/>
</dbReference>
<dbReference type="eggNOG" id="COG4787">
    <property type="taxonomic scope" value="Bacteria"/>
</dbReference>
<gene>
    <name evidence="10" type="primary">flgF</name>
    <name evidence="10" type="ORF">O1U_0427</name>
</gene>
<dbReference type="SUPFAM" id="SSF117143">
    <property type="entry name" value="Flagellar hook protein flgE"/>
    <property type="match status" value="1"/>
</dbReference>
<dbReference type="STRING" id="28176.CF66_4034"/>
<protein>
    <recommendedName>
        <fullName evidence="5 6">Flagellar basal-body rod protein FlgF</fullName>
    </recommendedName>
</protein>
<dbReference type="InterPro" id="IPR019776">
    <property type="entry name" value="Flagellar_basal_body_rod_CS"/>
</dbReference>
<dbReference type="InterPro" id="IPR001444">
    <property type="entry name" value="Flag_bb_rod_N"/>
</dbReference>
<sequence length="254" mass="27577">MDRALFLGMNGAKQTMQAMKVSANNLANVSTTAFRADLAQARAMPAYGNGVPSRVFSMTERSGQNFSKGSMVTTGYDLDIMIQGNGWISVIDESGHEGLTRNGNFIINQDGLLTNSSGHLVLGDSDAPIALPIPVSKVEISNDGSISVILKGAPANSIETINRIKLVNLNQESLFKDFNGLLRLKERERGNEISMYQSDESVKLLSGSLEGSNVNAIEEMTNLIALQRQFETQIKIMSTAEDMDKASDLLFHTN</sequence>
<comment type="similarity">
    <text evidence="2 6">Belongs to the flagella basal body rod proteins family.</text>
</comment>
<comment type="subunit">
    <text evidence="4 6">The basal body constitutes a major portion of the flagellar organelle and consists of five rings (E,L,P,S, and M) mounted on a central rod. The rod consists of about 26 subunits of FlgG in the distal portion, and FlgB, FlgC and FlgF are thought to build up the proximal portion of the rod with about 6 subunits each.</text>
</comment>
<dbReference type="Pfam" id="PF22692">
    <property type="entry name" value="LlgE_F_G_D1"/>
    <property type="match status" value="1"/>
</dbReference>
<dbReference type="InterPro" id="IPR020013">
    <property type="entry name" value="Flagellar_FlgE/F/G"/>
</dbReference>
<dbReference type="PROSITE" id="PS00588">
    <property type="entry name" value="FLAGELLA_BB_ROD"/>
    <property type="match status" value="1"/>
</dbReference>
<organism evidence="10 11">
    <name type="scientific">Candidatus Photodesmus katoptron Akat1</name>
    <dbReference type="NCBI Taxonomy" id="1236703"/>
    <lineage>
        <taxon>Bacteria</taxon>
        <taxon>Pseudomonadati</taxon>
        <taxon>Pseudomonadota</taxon>
        <taxon>Gammaproteobacteria</taxon>
        <taxon>Vibrionales</taxon>
        <taxon>Vibrionaceae</taxon>
        <taxon>Candidatus Photodesmus</taxon>
    </lineage>
</organism>
<dbReference type="GO" id="GO:0030694">
    <property type="term" value="C:bacterial-type flagellum basal body, rod"/>
    <property type="evidence" value="ECO:0007669"/>
    <property type="project" value="UniProtKB-UniRule"/>
</dbReference>
<dbReference type="InterPro" id="IPR010930">
    <property type="entry name" value="Flg_bb/hook_C_dom"/>
</dbReference>
<dbReference type="PATRIC" id="fig|1236703.3.peg.423"/>
<dbReference type="AlphaFoldDB" id="S3DLD3"/>
<feature type="domain" description="Flagellar basal body rod protein N-terminal" evidence="7">
    <location>
        <begin position="8"/>
        <end position="34"/>
    </location>
</feature>